<accession>A0A392RGG2</accession>
<feature type="non-terminal residue" evidence="1">
    <location>
        <position position="51"/>
    </location>
</feature>
<organism evidence="1 2">
    <name type="scientific">Trifolium medium</name>
    <dbReference type="NCBI Taxonomy" id="97028"/>
    <lineage>
        <taxon>Eukaryota</taxon>
        <taxon>Viridiplantae</taxon>
        <taxon>Streptophyta</taxon>
        <taxon>Embryophyta</taxon>
        <taxon>Tracheophyta</taxon>
        <taxon>Spermatophyta</taxon>
        <taxon>Magnoliopsida</taxon>
        <taxon>eudicotyledons</taxon>
        <taxon>Gunneridae</taxon>
        <taxon>Pentapetalae</taxon>
        <taxon>rosids</taxon>
        <taxon>fabids</taxon>
        <taxon>Fabales</taxon>
        <taxon>Fabaceae</taxon>
        <taxon>Papilionoideae</taxon>
        <taxon>50 kb inversion clade</taxon>
        <taxon>NPAAA clade</taxon>
        <taxon>Hologalegina</taxon>
        <taxon>IRL clade</taxon>
        <taxon>Trifolieae</taxon>
        <taxon>Trifolium</taxon>
    </lineage>
</organism>
<dbReference type="Proteomes" id="UP000265520">
    <property type="component" value="Unassembled WGS sequence"/>
</dbReference>
<comment type="caution">
    <text evidence="1">The sequence shown here is derived from an EMBL/GenBank/DDBJ whole genome shotgun (WGS) entry which is preliminary data.</text>
</comment>
<sequence length="51" mass="5975">MVKLTKLPKIPMVVEGKIFKRAEGITRVEEMKVNFVRHKVSLDPRRRMKPG</sequence>
<evidence type="ECO:0000313" key="2">
    <source>
        <dbReference type="Proteomes" id="UP000265520"/>
    </source>
</evidence>
<proteinExistence type="predicted"/>
<protein>
    <submittedName>
        <fullName evidence="1">Uncharacterized protein</fullName>
    </submittedName>
</protein>
<dbReference type="AlphaFoldDB" id="A0A392RGG2"/>
<dbReference type="EMBL" id="LXQA010222501">
    <property type="protein sequence ID" value="MCI35349.1"/>
    <property type="molecule type" value="Genomic_DNA"/>
</dbReference>
<name>A0A392RGG2_9FABA</name>
<evidence type="ECO:0000313" key="1">
    <source>
        <dbReference type="EMBL" id="MCI35349.1"/>
    </source>
</evidence>
<reference evidence="1 2" key="1">
    <citation type="journal article" date="2018" name="Front. Plant Sci.">
        <title>Red Clover (Trifolium pratense) and Zigzag Clover (T. medium) - A Picture of Genomic Similarities and Differences.</title>
        <authorList>
            <person name="Dluhosova J."/>
            <person name="Istvanek J."/>
            <person name="Nedelnik J."/>
            <person name="Repkova J."/>
        </authorList>
    </citation>
    <scope>NUCLEOTIDE SEQUENCE [LARGE SCALE GENOMIC DNA]</scope>
    <source>
        <strain evidence="2">cv. 10/8</strain>
        <tissue evidence="1">Leaf</tissue>
    </source>
</reference>
<keyword evidence="2" id="KW-1185">Reference proteome</keyword>